<keyword evidence="11" id="KW-1185">Reference proteome</keyword>
<dbReference type="GO" id="GO:0009103">
    <property type="term" value="P:lipopolysaccharide biosynthetic process"/>
    <property type="evidence" value="ECO:0007669"/>
    <property type="project" value="UniProtKB-ARBA"/>
</dbReference>
<keyword evidence="4" id="KW-0808">Transferase</keyword>
<proteinExistence type="predicted"/>
<dbReference type="PANTHER" id="PTHR33908">
    <property type="entry name" value="MANNOSYLTRANSFERASE YKCB-RELATED"/>
    <property type="match status" value="1"/>
</dbReference>
<feature type="transmembrane region" description="Helical" evidence="8">
    <location>
        <begin position="139"/>
        <end position="159"/>
    </location>
</feature>
<evidence type="ECO:0000256" key="3">
    <source>
        <dbReference type="ARBA" id="ARBA00022676"/>
    </source>
</evidence>
<dbReference type="Pfam" id="PF13231">
    <property type="entry name" value="PMT_2"/>
    <property type="match status" value="1"/>
</dbReference>
<comment type="subcellular location">
    <subcellularLocation>
        <location evidence="1">Cell membrane</location>
        <topology evidence="1">Multi-pass membrane protein</topology>
    </subcellularLocation>
</comment>
<feature type="transmembrane region" description="Helical" evidence="8">
    <location>
        <begin position="419"/>
        <end position="439"/>
    </location>
</feature>
<reference evidence="10" key="1">
    <citation type="submission" date="2020-10" db="EMBL/GenBank/DDBJ databases">
        <authorList>
            <person name="Castelo-Branco R."/>
            <person name="Eusebio N."/>
            <person name="Adriana R."/>
            <person name="Vieira A."/>
            <person name="Brugerolle De Fraissinette N."/>
            <person name="Rezende De Castro R."/>
            <person name="Schneider M.P."/>
            <person name="Vasconcelos V."/>
            <person name="Leao P.N."/>
        </authorList>
    </citation>
    <scope>NUCLEOTIDE SEQUENCE</scope>
    <source>
        <strain evidence="10">LEGE 11480</strain>
    </source>
</reference>
<evidence type="ECO:0000313" key="10">
    <source>
        <dbReference type="EMBL" id="MBE9030265.1"/>
    </source>
</evidence>
<evidence type="ECO:0000256" key="6">
    <source>
        <dbReference type="ARBA" id="ARBA00022989"/>
    </source>
</evidence>
<feature type="transmembrane region" description="Helical" evidence="8">
    <location>
        <begin position="109"/>
        <end position="127"/>
    </location>
</feature>
<sequence length="751" mass="84863">MSWSTWAVAFLVIYYRQVPRTLGLWWQDGEAFQLYWQSACPAIILGGIFTLFWCGARWMGWSQQRLVIVLVSSVVILAGAVCLPGSWLLQFMPAAPAAMGHLARGMGGTGGLLLAAAICGAGVGSRLRWQFENPWEQWVYQVMLGCGLLAYLAAALSIVHQYSAIGVRFLVVGILVIGSWHYAMPFYQWCRSVVRKAVEAIDAKSRPVPFQMEFVWQALGLWAMVCAWLTALAPETQYDALWYHLGFARLWLEQGAIVDFPREMNALLPMTWDVLFGVGLSLGAETGAKLLHFVCLPATAIVVYQMTRRFVPLASPWFAVALFVTVPTIFWESTTAYVDLALTMYVALAIYALLRYWEVPQGQWLWLAGLNIGWAMSIKHLAIPVLGLMVVGVILQHWFVVRSMVAQPSVVPMQNRQRLLRRLLCLILLALCLALPWYVRSWLATGNPVFPAMFRLFGAPPERWDAIAEITFRNFLDSFGRSRSLGNLLALPWDMTIHAARYAGSLGPLFLLLIPALCFYRLTHSIRWLAGFVLLYMIFWASPLSNFQIRFVLIVTPFLAVMAAAATAYIGRSFQAASRWGMVAFYAGLGLLLPLNLPPFTAFHEGDRVQWDGWFANVIYHLPLPVVVGMETREAYLTRQVSAYAAWQYVNAMVEPSAQILSFVNGNYFHSQRAIWAYYILPMRPAITTQMDQVDEALACLAKHGIHYVIFDRRQLAAEHKAFVLTQPQVIQQHYKLLYEDANVLFYQINH</sequence>
<accession>A0A928VPJ4</accession>
<evidence type="ECO:0000256" key="2">
    <source>
        <dbReference type="ARBA" id="ARBA00022475"/>
    </source>
</evidence>
<dbReference type="InterPro" id="IPR050297">
    <property type="entry name" value="LipidA_mod_glycosyltrf_83"/>
</dbReference>
<feature type="transmembrane region" description="Helical" evidence="8">
    <location>
        <begin position="377"/>
        <end position="399"/>
    </location>
</feature>
<dbReference type="GO" id="GO:0005886">
    <property type="term" value="C:plasma membrane"/>
    <property type="evidence" value="ECO:0007669"/>
    <property type="project" value="UniProtKB-SubCell"/>
</dbReference>
<feature type="domain" description="Glycosyltransferase RgtA/B/C/D-like" evidence="9">
    <location>
        <begin position="284"/>
        <end position="396"/>
    </location>
</feature>
<keyword evidence="6 8" id="KW-1133">Transmembrane helix</keyword>
<protein>
    <submittedName>
        <fullName evidence="10">DUF1420 family protein</fullName>
    </submittedName>
</protein>
<feature type="transmembrane region" description="Helical" evidence="8">
    <location>
        <begin position="338"/>
        <end position="357"/>
    </location>
</feature>
<evidence type="ECO:0000256" key="4">
    <source>
        <dbReference type="ARBA" id="ARBA00022679"/>
    </source>
</evidence>
<evidence type="ECO:0000256" key="5">
    <source>
        <dbReference type="ARBA" id="ARBA00022692"/>
    </source>
</evidence>
<gene>
    <name evidence="10" type="ORF">IQ266_11035</name>
</gene>
<evidence type="ECO:0000256" key="7">
    <source>
        <dbReference type="ARBA" id="ARBA00023136"/>
    </source>
</evidence>
<dbReference type="GO" id="GO:0016763">
    <property type="term" value="F:pentosyltransferase activity"/>
    <property type="evidence" value="ECO:0007669"/>
    <property type="project" value="TreeGrafter"/>
</dbReference>
<organism evidence="10 11">
    <name type="scientific">Romeriopsis navalis LEGE 11480</name>
    <dbReference type="NCBI Taxonomy" id="2777977"/>
    <lineage>
        <taxon>Bacteria</taxon>
        <taxon>Bacillati</taxon>
        <taxon>Cyanobacteriota</taxon>
        <taxon>Cyanophyceae</taxon>
        <taxon>Leptolyngbyales</taxon>
        <taxon>Leptolyngbyaceae</taxon>
        <taxon>Romeriopsis</taxon>
        <taxon>Romeriopsis navalis</taxon>
    </lineage>
</organism>
<evidence type="ECO:0000313" key="11">
    <source>
        <dbReference type="Proteomes" id="UP000625316"/>
    </source>
</evidence>
<feature type="transmembrane region" description="Helical" evidence="8">
    <location>
        <begin position="499"/>
        <end position="519"/>
    </location>
</feature>
<dbReference type="Proteomes" id="UP000625316">
    <property type="component" value="Unassembled WGS sequence"/>
</dbReference>
<keyword evidence="7 8" id="KW-0472">Membrane</keyword>
<dbReference type="AlphaFoldDB" id="A0A928VPJ4"/>
<dbReference type="EMBL" id="JADEXQ010000032">
    <property type="protein sequence ID" value="MBE9030265.1"/>
    <property type="molecule type" value="Genomic_DNA"/>
</dbReference>
<feature type="transmembrane region" description="Helical" evidence="8">
    <location>
        <begin position="583"/>
        <end position="601"/>
    </location>
</feature>
<evidence type="ECO:0000259" key="9">
    <source>
        <dbReference type="Pfam" id="PF13231"/>
    </source>
</evidence>
<keyword evidence="5 8" id="KW-0812">Transmembrane</keyword>
<feature type="transmembrane region" description="Helical" evidence="8">
    <location>
        <begin position="66"/>
        <end position="89"/>
    </location>
</feature>
<feature type="transmembrane region" description="Helical" evidence="8">
    <location>
        <begin position="34"/>
        <end position="54"/>
    </location>
</feature>
<feature type="transmembrane region" description="Helical" evidence="8">
    <location>
        <begin position="549"/>
        <end position="571"/>
    </location>
</feature>
<dbReference type="RefSeq" id="WP_264325089.1">
    <property type="nucleotide sequence ID" value="NZ_JADEXQ010000032.1"/>
</dbReference>
<feature type="transmembrane region" description="Helical" evidence="8">
    <location>
        <begin position="613"/>
        <end position="630"/>
    </location>
</feature>
<evidence type="ECO:0000256" key="8">
    <source>
        <dbReference type="SAM" id="Phobius"/>
    </source>
</evidence>
<keyword evidence="3" id="KW-0328">Glycosyltransferase</keyword>
<feature type="transmembrane region" description="Helical" evidence="8">
    <location>
        <begin position="526"/>
        <end position="543"/>
    </location>
</feature>
<dbReference type="InterPro" id="IPR038731">
    <property type="entry name" value="RgtA/B/C-like"/>
</dbReference>
<comment type="caution">
    <text evidence="10">The sequence shown here is derived from an EMBL/GenBank/DDBJ whole genome shotgun (WGS) entry which is preliminary data.</text>
</comment>
<keyword evidence="2" id="KW-1003">Cell membrane</keyword>
<feature type="transmembrane region" description="Helical" evidence="8">
    <location>
        <begin position="165"/>
        <end position="183"/>
    </location>
</feature>
<evidence type="ECO:0000256" key="1">
    <source>
        <dbReference type="ARBA" id="ARBA00004651"/>
    </source>
</evidence>
<dbReference type="PANTHER" id="PTHR33908:SF11">
    <property type="entry name" value="MEMBRANE PROTEIN"/>
    <property type="match status" value="1"/>
</dbReference>
<feature type="transmembrane region" description="Helical" evidence="8">
    <location>
        <begin position="313"/>
        <end position="331"/>
    </location>
</feature>
<name>A0A928VPJ4_9CYAN</name>
<feature type="transmembrane region" description="Helical" evidence="8">
    <location>
        <begin position="214"/>
        <end position="233"/>
    </location>
</feature>